<feature type="region of interest" description="Disordered" evidence="5">
    <location>
        <begin position="1900"/>
        <end position="1952"/>
    </location>
</feature>
<dbReference type="SUPFAM" id="SSF57903">
    <property type="entry name" value="FYVE/PHD zinc finger"/>
    <property type="match status" value="3"/>
</dbReference>
<dbReference type="PROSITE" id="PS50016">
    <property type="entry name" value="ZF_PHD_2"/>
    <property type="match status" value="2"/>
</dbReference>
<gene>
    <name evidence="7" type="ORF">DICPUDRAFT_99744</name>
</gene>
<dbReference type="InterPro" id="IPR013083">
    <property type="entry name" value="Znf_RING/FYVE/PHD"/>
</dbReference>
<feature type="compositionally biased region" description="Low complexity" evidence="5">
    <location>
        <begin position="518"/>
        <end position="529"/>
    </location>
</feature>
<keyword evidence="2 4" id="KW-0863">Zinc-finger</keyword>
<feature type="domain" description="PHD-type" evidence="6">
    <location>
        <begin position="722"/>
        <end position="772"/>
    </location>
</feature>
<feature type="compositionally biased region" description="Polar residues" evidence="5">
    <location>
        <begin position="1216"/>
        <end position="1245"/>
    </location>
</feature>
<dbReference type="FunCoup" id="F1A246">
    <property type="interactions" value="743"/>
</dbReference>
<feature type="compositionally biased region" description="Basic and acidic residues" evidence="5">
    <location>
        <begin position="338"/>
        <end position="347"/>
    </location>
</feature>
<feature type="region of interest" description="Disordered" evidence="5">
    <location>
        <begin position="1260"/>
        <end position="1288"/>
    </location>
</feature>
<dbReference type="VEuPathDB" id="AmoebaDB:DICPUDRAFT_99744"/>
<dbReference type="InterPro" id="IPR002740">
    <property type="entry name" value="EVE_domain"/>
</dbReference>
<dbReference type="GO" id="GO:0008270">
    <property type="term" value="F:zinc ion binding"/>
    <property type="evidence" value="ECO:0007669"/>
    <property type="project" value="UniProtKB-KW"/>
</dbReference>
<dbReference type="InterPro" id="IPR011011">
    <property type="entry name" value="Znf_FYVE_PHD"/>
</dbReference>
<evidence type="ECO:0000256" key="2">
    <source>
        <dbReference type="ARBA" id="ARBA00022771"/>
    </source>
</evidence>
<dbReference type="InParanoid" id="F1A246"/>
<dbReference type="GO" id="GO:0045740">
    <property type="term" value="P:positive regulation of DNA replication"/>
    <property type="evidence" value="ECO:0000318"/>
    <property type="project" value="GO_Central"/>
</dbReference>
<dbReference type="Pfam" id="PF00628">
    <property type="entry name" value="PHD"/>
    <property type="match status" value="2"/>
</dbReference>
<keyword evidence="3" id="KW-0862">Zinc</keyword>
<evidence type="ECO:0000256" key="3">
    <source>
        <dbReference type="ARBA" id="ARBA00022833"/>
    </source>
</evidence>
<feature type="domain" description="PHD-type" evidence="6">
    <location>
        <begin position="1969"/>
        <end position="2019"/>
    </location>
</feature>
<dbReference type="OrthoDB" id="21597at2759"/>
<dbReference type="PANTHER" id="PTHR46510:SF1">
    <property type="entry name" value="BROMODOMAIN ADJACENT TO ZINC FINGER DOMAIN PROTEIN 1A"/>
    <property type="match status" value="1"/>
</dbReference>
<dbReference type="GO" id="GO:0031445">
    <property type="term" value="P:regulation of heterochromatin formation"/>
    <property type="evidence" value="ECO:0000318"/>
    <property type="project" value="GO_Central"/>
</dbReference>
<feature type="compositionally biased region" description="Basic residues" evidence="5">
    <location>
        <begin position="1559"/>
        <end position="1568"/>
    </location>
</feature>
<feature type="compositionally biased region" description="Low complexity" evidence="5">
    <location>
        <begin position="1206"/>
        <end position="1215"/>
    </location>
</feature>
<feature type="region of interest" description="Disordered" evidence="5">
    <location>
        <begin position="309"/>
        <end position="347"/>
    </location>
</feature>
<feature type="compositionally biased region" description="Acidic residues" evidence="5">
    <location>
        <begin position="328"/>
        <end position="337"/>
    </location>
</feature>
<dbReference type="Proteomes" id="UP000001064">
    <property type="component" value="Unassembled WGS sequence"/>
</dbReference>
<dbReference type="GO" id="GO:0008623">
    <property type="term" value="C:CHRAC"/>
    <property type="evidence" value="ECO:0000318"/>
    <property type="project" value="GO_Central"/>
</dbReference>
<feature type="compositionally biased region" description="Polar residues" evidence="5">
    <location>
        <begin position="530"/>
        <end position="541"/>
    </location>
</feature>
<feature type="compositionally biased region" description="Low complexity" evidence="5">
    <location>
        <begin position="107"/>
        <end position="120"/>
    </location>
</feature>
<dbReference type="PROSITE" id="PS01359">
    <property type="entry name" value="ZF_PHD_1"/>
    <property type="match status" value="1"/>
</dbReference>
<dbReference type="InterPro" id="IPR019787">
    <property type="entry name" value="Znf_PHD-finger"/>
</dbReference>
<dbReference type="GeneID" id="10505062"/>
<dbReference type="CDD" id="cd15489">
    <property type="entry name" value="PHD_SF"/>
    <property type="match status" value="1"/>
</dbReference>
<dbReference type="OMA" id="DEMIYIY"/>
<dbReference type="PANTHER" id="PTHR46510">
    <property type="entry name" value="BROMODOMAIN ADJACENT TO ZINC FINGER DOMAIN PROTEIN 1A"/>
    <property type="match status" value="1"/>
</dbReference>
<dbReference type="SUPFAM" id="SSF88697">
    <property type="entry name" value="PUA domain-like"/>
    <property type="match status" value="1"/>
</dbReference>
<dbReference type="InterPro" id="IPR019786">
    <property type="entry name" value="Zinc_finger_PHD-type_CS"/>
</dbReference>
<dbReference type="EMBL" id="GL871397">
    <property type="protein sequence ID" value="EGC29729.1"/>
    <property type="molecule type" value="Genomic_DNA"/>
</dbReference>
<dbReference type="GO" id="GO:0000228">
    <property type="term" value="C:nuclear chromosome"/>
    <property type="evidence" value="ECO:0000318"/>
    <property type="project" value="GO_Central"/>
</dbReference>
<dbReference type="Gene3D" id="3.30.40.10">
    <property type="entry name" value="Zinc/RING finger domain, C3HC4 (zinc finger)"/>
    <property type="match status" value="3"/>
</dbReference>
<feature type="region of interest" description="Disordered" evidence="5">
    <location>
        <begin position="1"/>
        <end position="26"/>
    </location>
</feature>
<feature type="compositionally biased region" description="Basic and acidic residues" evidence="5">
    <location>
        <begin position="124"/>
        <end position="140"/>
    </location>
</feature>
<feature type="compositionally biased region" description="Polar residues" evidence="5">
    <location>
        <begin position="1263"/>
        <end position="1288"/>
    </location>
</feature>
<dbReference type="eggNOG" id="KOG0825">
    <property type="taxonomic scope" value="Eukaryota"/>
</dbReference>
<evidence type="ECO:0000256" key="5">
    <source>
        <dbReference type="SAM" id="MobiDB-lite"/>
    </source>
</evidence>
<evidence type="ECO:0000256" key="1">
    <source>
        <dbReference type="ARBA" id="ARBA00022723"/>
    </source>
</evidence>
<dbReference type="Gene3D" id="1.10.10.60">
    <property type="entry name" value="Homeodomain-like"/>
    <property type="match status" value="1"/>
</dbReference>
<feature type="compositionally biased region" description="Low complexity" evidence="5">
    <location>
        <begin position="7"/>
        <end position="25"/>
    </location>
</feature>
<organism evidence="7 8">
    <name type="scientific">Dictyostelium purpureum</name>
    <name type="common">Slime mold</name>
    <dbReference type="NCBI Taxonomy" id="5786"/>
    <lineage>
        <taxon>Eukaryota</taxon>
        <taxon>Amoebozoa</taxon>
        <taxon>Evosea</taxon>
        <taxon>Eumycetozoa</taxon>
        <taxon>Dictyostelia</taxon>
        <taxon>Dictyosteliales</taxon>
        <taxon>Dictyosteliaceae</taxon>
        <taxon>Dictyostelium</taxon>
    </lineage>
</organism>
<dbReference type="GO" id="GO:0003677">
    <property type="term" value="F:DNA binding"/>
    <property type="evidence" value="ECO:0000318"/>
    <property type="project" value="GO_Central"/>
</dbReference>
<accession>F1A246</accession>
<dbReference type="SUPFAM" id="SSF46689">
    <property type="entry name" value="Homeodomain-like"/>
    <property type="match status" value="1"/>
</dbReference>
<feature type="region of interest" description="Disordered" evidence="5">
    <location>
        <begin position="1547"/>
        <end position="1574"/>
    </location>
</feature>
<sequence>MSQEDLSNISSNNGSINGCTTTNNGEKGVDNLEHIVQQCQEKIENNNNNNISNVFGQDCGEIDEIIKEKLEKITNKNKEEKEEEMKLEEKEANYINGNELNENQQEPSLSSSTTTSSPPSENQDSLKSDEAPKRELHNNDIKTNNYDINNNNANSNDNNNNNIDINNDVNSNNNDTNNNNDINLNDNINSNSNNNNNNNNCNIKDDSYKLFNFTINVTPKIHLPKNKSLTIENLQSKTHQINRQKYSRRTLFLSKRYKSIKGGGALKRDEATTFGGSRLFESLFSSGASCSKILRDSVRVDSKVPNDTIERLESTQDRSQIELQPLIIEDEDLESSSDEEKSYSKSLRERKTLEELEKGINRQLRDKIDQLNMNKQFFESNLGRKRVTLTKEQQEEQQFLESNLFQNTPIPKEYDSKECNDGPYDLLYYTIHPLRGLDKRIDSTLTKSGKRKTLEDQLKESGVETPSFKVIEDFQPYNVDIGRRFFSIYKSGALLSHISHNPNAQSLIGRHQNHHLRNNNNRSNRNYINSPQSTPNLKQSSVFNSRPIPLTPLQSSTSNSNINVISLWNKVNRLFHPTHWSREEIMIFDEMIYIYGFDWTEIARILCGIKSPIQMYKFYSKQQQQQQQQLKPLDEQQILILNHEKEFYDDWNRICFSCFLENCCNKKVPSRNLEKLRKESIYESFVTCDACECAFHLECADPPLTKIPESWYCSNECSLFSKLKCEICIKEERVESMALCLTCNKGYHIFCLDPPLKEVPINDWDCISCSKAKIQDQSNRMSLLQELPKLERFNTNIFESQNNNDDNSTIENNNDLLYNSSITFDQSSASNTPNLSIPISSDAIFKEKEVPSQIPKQEQPQQEQSQQPQQEQSQQEQLHQEQLQQEPKELEQDKETINKSQPIQEQAKDQLKDKIIEDIIKSPLLISESMTTTPIIKNTGIVTRSNKNEVNISSDSIVEPTTPTIKFSSNNIPQSPSALGSPTFFRRSINSPLFNSSTLLSSSSSSNLLAFSTNSIAPTSTSLNSIVHISGCPHGHSCSEVVSNDPLPSNDTQDSNLIHARYIAKEGHKLASSSTPKSFITLKKLSEVCLGCLVQAGLFEDSPFINTQEVYDYVDTIQGDVTEEEMEVESIFSRRIDIILSSVLFATQSMIEDPVLSNQEEFEQQQEEQILELENIKKQLREQIKLQEKQKRGHKNPRKEKDRDVSSSSSPLSPSQHQPIESSMNTPLISSDTLATNSTSGTPVLTPTPIIAKRAYKKRLPKVSSSPTPAVPNITQSTTPHIASDDPSSINATTISTLIKDLNSSSNVNMNVVKESAFLNPTTTTSTTTISSPAKESTPTKKRTFEESQKNYLPVPMPPPLSDEIKASLESEVLSISTYYDIVGKYITAPLIEDKPLKRYKRSKKFSTKSKTNSEDSGLDASILSSLNTVLSQNQQLHQQQIIQPKPQLQQTIQQHLQTAQQLTPTPLQQAFSNSSNSTAVINTPIQTAIPTLQSLTGQFTSSNQPNPVSRNSLPPYLNISSVISSILPFLPPSISEGNTASIPLLLPTQPKKEQATKKPPKAPRKKKNEQPIQNNSSYLITTSTTLNQSNVENNMGNTVNENAPVLGESRSLLTSASVSVPIPTPIPTPIPSNTTNNIAGNSMVGISMINNIVDNVFKSNNINNVNVINNTMDNSNISINNSNNSVNNSINNNNINNGVYCNNVTQLPLNDSVSIEGFKSNKTKDSIGVARGRRERLSNTDTSNTSRWWIFSGNPKIKQELNKMEPNLELDWVVRQHSDNIRKDDKVFIWICGKFAGISATGVILNDPERVSVDSCIEPTLYQSSKPNQHHTLRVRVEKTLPALLPKKYLVDKPELSNMTVIRAPLATNFWVNDNEADTLFNIVEGLINGTLEIPSHYYEQPNPIPGKKGRKPGSTNKSTNIDTNLNAGDDDEQIGEGDEEGGKKRRRRRKNSLAENSENCTVENINQRNCSECNSLDEKENMITCDTCCSYYHPNCFSEPIDKSIYSYWICFRCCMNDEQILNCKLVIGWLEIKSKIKKLLFKKCESFSFNFRKSLNINNRGNILNKLLNFSIQINSYRNQLTRLVNQRYYTWYSSLNSSNQYQLCNSLASSTANHNPSDGGVPASFNAFELDSKLLRTRPKRKDSTLTT</sequence>
<dbReference type="Pfam" id="PF01878">
    <property type="entry name" value="EVE"/>
    <property type="match status" value="1"/>
</dbReference>
<evidence type="ECO:0000256" key="4">
    <source>
        <dbReference type="PROSITE-ProRule" id="PRU00146"/>
    </source>
</evidence>
<dbReference type="InterPro" id="IPR047171">
    <property type="entry name" value="BAZ1A"/>
</dbReference>
<evidence type="ECO:0000313" key="8">
    <source>
        <dbReference type="Proteomes" id="UP000001064"/>
    </source>
</evidence>
<feature type="compositionally biased region" description="Polar residues" evidence="5">
    <location>
        <begin position="95"/>
        <end position="106"/>
    </location>
</feature>
<dbReference type="GO" id="GO:0006338">
    <property type="term" value="P:chromatin remodeling"/>
    <property type="evidence" value="ECO:0007669"/>
    <property type="project" value="InterPro"/>
</dbReference>
<feature type="compositionally biased region" description="Acidic residues" evidence="5">
    <location>
        <begin position="1930"/>
        <end position="1941"/>
    </location>
</feature>
<dbReference type="RefSeq" id="XP_003293740.1">
    <property type="nucleotide sequence ID" value="XM_003293692.1"/>
</dbReference>
<protein>
    <recommendedName>
        <fullName evidence="6">PHD-type domain-containing protein</fullName>
    </recommendedName>
</protein>
<feature type="region of interest" description="Disordered" evidence="5">
    <location>
        <begin position="1186"/>
        <end position="1246"/>
    </location>
</feature>
<dbReference type="SMART" id="SM00249">
    <property type="entry name" value="PHD"/>
    <property type="match status" value="3"/>
</dbReference>
<reference evidence="8" key="1">
    <citation type="journal article" date="2011" name="Genome Biol.">
        <title>Comparative genomics of the social amoebae Dictyostelium discoideum and Dictyostelium purpureum.</title>
        <authorList>
            <consortium name="US DOE Joint Genome Institute (JGI-PGF)"/>
            <person name="Sucgang R."/>
            <person name="Kuo A."/>
            <person name="Tian X."/>
            <person name="Salerno W."/>
            <person name="Parikh A."/>
            <person name="Feasley C.L."/>
            <person name="Dalin E."/>
            <person name="Tu H."/>
            <person name="Huang E."/>
            <person name="Barry K."/>
            <person name="Lindquist E."/>
            <person name="Shapiro H."/>
            <person name="Bruce D."/>
            <person name="Schmutz J."/>
            <person name="Salamov A."/>
            <person name="Fey P."/>
            <person name="Gaudet P."/>
            <person name="Anjard C."/>
            <person name="Babu M.M."/>
            <person name="Basu S."/>
            <person name="Bushmanova Y."/>
            <person name="van der Wel H."/>
            <person name="Katoh-Kurasawa M."/>
            <person name="Dinh C."/>
            <person name="Coutinho P.M."/>
            <person name="Saito T."/>
            <person name="Elias M."/>
            <person name="Schaap P."/>
            <person name="Kay R.R."/>
            <person name="Henrissat B."/>
            <person name="Eichinger L."/>
            <person name="Rivero F."/>
            <person name="Putnam N.H."/>
            <person name="West C.M."/>
            <person name="Loomis W.F."/>
            <person name="Chisholm R.L."/>
            <person name="Shaulsky G."/>
            <person name="Strassmann J.E."/>
            <person name="Queller D.C."/>
            <person name="Kuspa A."/>
            <person name="Grigoriev I.V."/>
        </authorList>
    </citation>
    <scope>NUCLEOTIDE SEQUENCE [LARGE SCALE GENOMIC DNA]</scope>
    <source>
        <strain evidence="8">QSDP1</strain>
    </source>
</reference>
<feature type="region of interest" description="Disordered" evidence="5">
    <location>
        <begin position="95"/>
        <end position="200"/>
    </location>
</feature>
<evidence type="ECO:0000313" key="7">
    <source>
        <dbReference type="EMBL" id="EGC29729.1"/>
    </source>
</evidence>
<feature type="compositionally biased region" description="Basic and acidic residues" evidence="5">
    <location>
        <begin position="309"/>
        <end position="320"/>
    </location>
</feature>
<dbReference type="InterPro" id="IPR001965">
    <property type="entry name" value="Znf_PHD"/>
</dbReference>
<evidence type="ECO:0000259" key="6">
    <source>
        <dbReference type="PROSITE" id="PS50016"/>
    </source>
</evidence>
<dbReference type="InterPro" id="IPR015947">
    <property type="entry name" value="PUA-like_sf"/>
</dbReference>
<feature type="compositionally biased region" description="Polar residues" evidence="5">
    <location>
        <begin position="1915"/>
        <end position="1928"/>
    </location>
</feature>
<feature type="compositionally biased region" description="Low complexity" evidence="5">
    <location>
        <begin position="1322"/>
        <end position="1332"/>
    </location>
</feature>
<dbReference type="KEGG" id="dpp:DICPUDRAFT_99744"/>
<dbReference type="InterPro" id="IPR001005">
    <property type="entry name" value="SANT/Myb"/>
</dbReference>
<feature type="region of interest" description="Disordered" evidence="5">
    <location>
        <begin position="1322"/>
        <end position="1358"/>
    </location>
</feature>
<feature type="region of interest" description="Disordered" evidence="5">
    <location>
        <begin position="514"/>
        <end position="541"/>
    </location>
</feature>
<dbReference type="InterPro" id="IPR009057">
    <property type="entry name" value="Homeodomain-like_sf"/>
</dbReference>
<dbReference type="STRING" id="5786.F1A246"/>
<feature type="compositionally biased region" description="Low complexity" evidence="5">
    <location>
        <begin position="851"/>
        <end position="885"/>
    </location>
</feature>
<name>F1A246_DICPU</name>
<dbReference type="GO" id="GO:0006355">
    <property type="term" value="P:regulation of DNA-templated transcription"/>
    <property type="evidence" value="ECO:0000318"/>
    <property type="project" value="GO_Central"/>
</dbReference>
<feature type="region of interest" description="Disordered" evidence="5">
    <location>
        <begin position="849"/>
        <end position="909"/>
    </location>
</feature>
<feature type="compositionally biased region" description="Low complexity" evidence="5">
    <location>
        <begin position="141"/>
        <end position="200"/>
    </location>
</feature>
<keyword evidence="8" id="KW-1185">Reference proteome</keyword>
<proteinExistence type="predicted"/>
<keyword evidence="1" id="KW-0479">Metal-binding</keyword>
<dbReference type="CDD" id="cd00167">
    <property type="entry name" value="SANT"/>
    <property type="match status" value="1"/>
</dbReference>
<feature type="compositionally biased region" description="Basic and acidic residues" evidence="5">
    <location>
        <begin position="886"/>
        <end position="897"/>
    </location>
</feature>